<evidence type="ECO:0008006" key="3">
    <source>
        <dbReference type="Google" id="ProtNLM"/>
    </source>
</evidence>
<comment type="caution">
    <text evidence="1">The sequence shown here is derived from an EMBL/GenBank/DDBJ whole genome shotgun (WGS) entry which is preliminary data.</text>
</comment>
<evidence type="ECO:0000313" key="2">
    <source>
        <dbReference type="Proteomes" id="UP001302321"/>
    </source>
</evidence>
<sequence length="591" mass="66022">MVVDGLGDESSLHWTGSDTHDGPTIWDFVPKGRHSNVLVTTRDECLARRFVERKHQFIVEVSRLQNKDAAFDRAVVLAKQLGETARALTFTHPYCTKVNRKIDLKAYGELLKLPERSKSDPTANAVLAWRFLHRGLKAKHPDAATLLHSLGALNVQSIPKDFFQKTDWKLTRTLEEYGMIERLADDRVVRVTEIVRLCLHETVKGTDHELDEALLTSILAALKFQTKSLDGKKSAATLHLKVAQYYQHIGRLEAAKGNFEKCLAPRPKDSKRPYFLSDKDAESVRQFLAKVNADLQHSMSSTGRLVKASKGPASRAVLVPNPREIHTELQRLEKTSRPLHASTIQKVAELAALRLACPTRVTCLQTIGLGSHAASVPGKNNRSVNTLFLTGQSAVTPPQSDDTTKDDTAAIYQRLLASAVDSYGPNSMHAANAHYSLAIAHESEGNFSYPECLHMLRVLACLYARQGNDHLQQAQRIFTFVLHNQVKILGDTHPETPITREWEAAGQELERILVLQGYWLGRGAQETLQTACSLAMNYAAREKRKEAEELFRATLATQQQVLGDTHVDMVTTAERLREFLVNADRDRGKGR</sequence>
<reference evidence="1" key="1">
    <citation type="journal article" date="2023" name="Mol. Phylogenet. Evol.">
        <title>Genome-scale phylogeny and comparative genomics of the fungal order Sordariales.</title>
        <authorList>
            <person name="Hensen N."/>
            <person name="Bonometti L."/>
            <person name="Westerberg I."/>
            <person name="Brannstrom I.O."/>
            <person name="Guillou S."/>
            <person name="Cros-Aarteil S."/>
            <person name="Calhoun S."/>
            <person name="Haridas S."/>
            <person name="Kuo A."/>
            <person name="Mondo S."/>
            <person name="Pangilinan J."/>
            <person name="Riley R."/>
            <person name="LaButti K."/>
            <person name="Andreopoulos B."/>
            <person name="Lipzen A."/>
            <person name="Chen C."/>
            <person name="Yan M."/>
            <person name="Daum C."/>
            <person name="Ng V."/>
            <person name="Clum A."/>
            <person name="Steindorff A."/>
            <person name="Ohm R.A."/>
            <person name="Martin F."/>
            <person name="Silar P."/>
            <person name="Natvig D.O."/>
            <person name="Lalanne C."/>
            <person name="Gautier V."/>
            <person name="Ament-Velasquez S.L."/>
            <person name="Kruys A."/>
            <person name="Hutchinson M.I."/>
            <person name="Powell A.J."/>
            <person name="Barry K."/>
            <person name="Miller A.N."/>
            <person name="Grigoriev I.V."/>
            <person name="Debuchy R."/>
            <person name="Gladieux P."/>
            <person name="Hiltunen Thoren M."/>
            <person name="Johannesson H."/>
        </authorList>
    </citation>
    <scope>NUCLEOTIDE SEQUENCE</scope>
    <source>
        <strain evidence="1">CBS 892.96</strain>
    </source>
</reference>
<evidence type="ECO:0000313" key="1">
    <source>
        <dbReference type="EMBL" id="KAK4171408.1"/>
    </source>
</evidence>
<accession>A0AAN6VX99</accession>
<dbReference type="Pfam" id="PF13374">
    <property type="entry name" value="TPR_10"/>
    <property type="match status" value="1"/>
</dbReference>
<dbReference type="InterPro" id="IPR011990">
    <property type="entry name" value="TPR-like_helical_dom_sf"/>
</dbReference>
<gene>
    <name evidence="1" type="ORF">QBC36DRAFT_391140</name>
</gene>
<keyword evidence="2" id="KW-1185">Reference proteome</keyword>
<dbReference type="Proteomes" id="UP001302321">
    <property type="component" value="Unassembled WGS sequence"/>
</dbReference>
<reference evidence="1" key="2">
    <citation type="submission" date="2023-05" db="EMBL/GenBank/DDBJ databases">
        <authorList>
            <consortium name="Lawrence Berkeley National Laboratory"/>
            <person name="Steindorff A."/>
            <person name="Hensen N."/>
            <person name="Bonometti L."/>
            <person name="Westerberg I."/>
            <person name="Brannstrom I.O."/>
            <person name="Guillou S."/>
            <person name="Cros-Aarteil S."/>
            <person name="Calhoun S."/>
            <person name="Haridas S."/>
            <person name="Kuo A."/>
            <person name="Mondo S."/>
            <person name="Pangilinan J."/>
            <person name="Riley R."/>
            <person name="Labutti K."/>
            <person name="Andreopoulos B."/>
            <person name="Lipzen A."/>
            <person name="Chen C."/>
            <person name="Yanf M."/>
            <person name="Daum C."/>
            <person name="Ng V."/>
            <person name="Clum A."/>
            <person name="Ohm R."/>
            <person name="Martin F."/>
            <person name="Silar P."/>
            <person name="Natvig D."/>
            <person name="Lalanne C."/>
            <person name="Gautier V."/>
            <person name="Ament-Velasquez S.L."/>
            <person name="Kruys A."/>
            <person name="Hutchinson M.I."/>
            <person name="Powell A.J."/>
            <person name="Barry K."/>
            <person name="Miller A.N."/>
            <person name="Grigoriev I.V."/>
            <person name="Debuchy R."/>
            <person name="Gladieux P."/>
            <person name="Thoren M.H."/>
            <person name="Johannesson H."/>
        </authorList>
    </citation>
    <scope>NUCLEOTIDE SEQUENCE</scope>
    <source>
        <strain evidence="1">CBS 892.96</strain>
    </source>
</reference>
<organism evidence="1 2">
    <name type="scientific">Triangularia setosa</name>
    <dbReference type="NCBI Taxonomy" id="2587417"/>
    <lineage>
        <taxon>Eukaryota</taxon>
        <taxon>Fungi</taxon>
        <taxon>Dikarya</taxon>
        <taxon>Ascomycota</taxon>
        <taxon>Pezizomycotina</taxon>
        <taxon>Sordariomycetes</taxon>
        <taxon>Sordariomycetidae</taxon>
        <taxon>Sordariales</taxon>
        <taxon>Podosporaceae</taxon>
        <taxon>Triangularia</taxon>
    </lineage>
</organism>
<dbReference type="EMBL" id="MU866569">
    <property type="protein sequence ID" value="KAK4171408.1"/>
    <property type="molecule type" value="Genomic_DNA"/>
</dbReference>
<dbReference type="AlphaFoldDB" id="A0AAN6VX99"/>
<proteinExistence type="predicted"/>
<dbReference type="SUPFAM" id="SSF48452">
    <property type="entry name" value="TPR-like"/>
    <property type="match status" value="1"/>
</dbReference>
<name>A0AAN6VX99_9PEZI</name>
<protein>
    <recommendedName>
        <fullName evidence="3">Kinesin light chain</fullName>
    </recommendedName>
</protein>
<dbReference type="Gene3D" id="1.25.40.10">
    <property type="entry name" value="Tetratricopeptide repeat domain"/>
    <property type="match status" value="1"/>
</dbReference>